<dbReference type="AlphaFoldDB" id="A0A3A3YWU7"/>
<proteinExistence type="predicted"/>
<comment type="caution">
    <text evidence="1">The sequence shown here is derived from an EMBL/GenBank/DDBJ whole genome shotgun (WGS) entry which is preliminary data.</text>
</comment>
<reference evidence="1 2" key="1">
    <citation type="submission" date="2018-09" db="EMBL/GenBank/DDBJ databases">
        <title>YIM 75000 draft genome.</title>
        <authorList>
            <person name="Tang S."/>
            <person name="Feng Y."/>
        </authorList>
    </citation>
    <scope>NUCLEOTIDE SEQUENCE [LARGE SCALE GENOMIC DNA]</scope>
    <source>
        <strain evidence="1 2">YIM 75000</strain>
    </source>
</reference>
<evidence type="ECO:0000313" key="2">
    <source>
        <dbReference type="Proteomes" id="UP000265614"/>
    </source>
</evidence>
<dbReference type="EMBL" id="QZEZ01000006">
    <property type="protein sequence ID" value="RJK94738.1"/>
    <property type="molecule type" value="Genomic_DNA"/>
</dbReference>
<name>A0A3A3YWU7_9ACTN</name>
<gene>
    <name evidence="1" type="ORF">D5H78_12935</name>
</gene>
<evidence type="ECO:0000313" key="1">
    <source>
        <dbReference type="EMBL" id="RJK94738.1"/>
    </source>
</evidence>
<dbReference type="Proteomes" id="UP000265614">
    <property type="component" value="Unassembled WGS sequence"/>
</dbReference>
<keyword evidence="2" id="KW-1185">Reference proteome</keyword>
<protein>
    <submittedName>
        <fullName evidence="1">Uncharacterized protein</fullName>
    </submittedName>
</protein>
<organism evidence="1 2">
    <name type="scientific">Vallicoccus soli</name>
    <dbReference type="NCBI Taxonomy" id="2339232"/>
    <lineage>
        <taxon>Bacteria</taxon>
        <taxon>Bacillati</taxon>
        <taxon>Actinomycetota</taxon>
        <taxon>Actinomycetes</taxon>
        <taxon>Motilibacterales</taxon>
        <taxon>Vallicoccaceae</taxon>
        <taxon>Vallicoccus</taxon>
    </lineage>
</organism>
<accession>A0A3A3YWU7</accession>
<sequence length="96" mass="10851">MHAAPVDPRDTCWEVDSPAFRVYFWQQPTVVSQASALELARWSSEEWRLTGPRDVNEVTAWAELHRGDRSYTLHVEVEGQEGLGLVKLAGTDPTSR</sequence>